<feature type="compositionally biased region" description="Low complexity" evidence="1">
    <location>
        <begin position="297"/>
        <end position="327"/>
    </location>
</feature>
<keyword evidence="3" id="KW-1185">Reference proteome</keyword>
<proteinExistence type="predicted"/>
<evidence type="ECO:0000313" key="3">
    <source>
        <dbReference type="Proteomes" id="UP000005801"/>
    </source>
</evidence>
<evidence type="ECO:0000256" key="1">
    <source>
        <dbReference type="SAM" id="MobiDB-lite"/>
    </source>
</evidence>
<feature type="compositionally biased region" description="Gly residues" evidence="1">
    <location>
        <begin position="17"/>
        <end position="36"/>
    </location>
</feature>
<feature type="region of interest" description="Disordered" evidence="1">
    <location>
        <begin position="294"/>
        <end position="327"/>
    </location>
</feature>
<sequence length="327" mass="33253">MTLALALSVGGCDKGDGGTTNPGGGDGAADGGGSKDSGGALYTYKADGFTLTGTMQVKLELSSAEGQGATEIEARSLIEAAPEGGKLKVHGQILELTKYLGTGSMDPEFMKKQAEEAGQPVPDMEGDLRKAESWSIISLKGEADDDATKALAENQGEDDGNDFGLFGLPDLPSVDLKEGEKIELPTKDDERQLPFGAIPVQVDETWTLRGIDANGVAELDVTIEGSGATELSGGGGSAMVSTLEESAFTIFFDTKTQLPVSFTGYSASETTVDAQGQSFSFALNTEITASYVEGGSAPAEAAPAEAAPAEAAPAEAAPAEDAAAPAG</sequence>
<feature type="region of interest" description="Disordered" evidence="1">
    <location>
        <begin position="14"/>
        <end position="36"/>
    </location>
</feature>
<dbReference type="AlphaFoldDB" id="A6FZV3"/>
<name>A6FZV3_9BACT</name>
<organism evidence="2 3">
    <name type="scientific">Plesiocystis pacifica SIR-1</name>
    <dbReference type="NCBI Taxonomy" id="391625"/>
    <lineage>
        <taxon>Bacteria</taxon>
        <taxon>Pseudomonadati</taxon>
        <taxon>Myxococcota</taxon>
        <taxon>Polyangia</taxon>
        <taxon>Nannocystales</taxon>
        <taxon>Nannocystaceae</taxon>
        <taxon>Plesiocystis</taxon>
    </lineage>
</organism>
<dbReference type="EMBL" id="ABCS01000007">
    <property type="protein sequence ID" value="EDM80909.1"/>
    <property type="molecule type" value="Genomic_DNA"/>
</dbReference>
<reference evidence="2 3" key="1">
    <citation type="submission" date="2007-06" db="EMBL/GenBank/DDBJ databases">
        <authorList>
            <person name="Shimkets L."/>
            <person name="Ferriera S."/>
            <person name="Johnson J."/>
            <person name="Kravitz S."/>
            <person name="Beeson K."/>
            <person name="Sutton G."/>
            <person name="Rogers Y.-H."/>
            <person name="Friedman R."/>
            <person name="Frazier M."/>
            <person name="Venter J.C."/>
        </authorList>
    </citation>
    <scope>NUCLEOTIDE SEQUENCE [LARGE SCALE GENOMIC DNA]</scope>
    <source>
        <strain evidence="2 3">SIR-1</strain>
    </source>
</reference>
<protein>
    <submittedName>
        <fullName evidence="2">Uncharacterized protein</fullName>
    </submittedName>
</protein>
<gene>
    <name evidence="2" type="ORF">PPSIR1_28403</name>
</gene>
<dbReference type="Proteomes" id="UP000005801">
    <property type="component" value="Unassembled WGS sequence"/>
</dbReference>
<accession>A6FZV3</accession>
<evidence type="ECO:0000313" key="2">
    <source>
        <dbReference type="EMBL" id="EDM80909.1"/>
    </source>
</evidence>
<comment type="caution">
    <text evidence="2">The sequence shown here is derived from an EMBL/GenBank/DDBJ whole genome shotgun (WGS) entry which is preliminary data.</text>
</comment>